<keyword evidence="10" id="KW-0585">Phenylalanine catabolism</keyword>
<comment type="pathway">
    <text evidence="3">Amino-acid degradation; L-phenylalanine degradation; acetoacetate and fumarate from L-phenylalanine: step 6/6.</text>
</comment>
<gene>
    <name evidence="13" type="primary">fahA</name>
    <name evidence="13" type="ORF">ACFQSB_18875</name>
</gene>
<evidence type="ECO:0000256" key="5">
    <source>
        <dbReference type="ARBA" id="ARBA00022723"/>
    </source>
</evidence>
<dbReference type="PANTHER" id="PTHR43069:SF2">
    <property type="entry name" value="FUMARYLACETOACETASE"/>
    <property type="match status" value="1"/>
</dbReference>
<feature type="domain" description="Fumarylacetoacetase-like C-terminal" evidence="11">
    <location>
        <begin position="116"/>
        <end position="381"/>
    </location>
</feature>
<dbReference type="EMBL" id="JBHTCG010000011">
    <property type="protein sequence ID" value="MFC7384282.1"/>
    <property type="molecule type" value="Genomic_DNA"/>
</dbReference>
<dbReference type="SUPFAM" id="SSF63433">
    <property type="entry name" value="Fumarylacetoacetate hydrolase, FAH, N-terminal domain"/>
    <property type="match status" value="1"/>
</dbReference>
<dbReference type="Gene3D" id="3.90.850.10">
    <property type="entry name" value="Fumarylacetoacetase-like, C-terminal domain"/>
    <property type="match status" value="1"/>
</dbReference>
<keyword evidence="8" id="KW-0460">Magnesium</keyword>
<organism evidence="13 14">
    <name type="scientific">Sphaerisporangium rhizosphaerae</name>
    <dbReference type="NCBI Taxonomy" id="2269375"/>
    <lineage>
        <taxon>Bacteria</taxon>
        <taxon>Bacillati</taxon>
        <taxon>Actinomycetota</taxon>
        <taxon>Actinomycetes</taxon>
        <taxon>Streptosporangiales</taxon>
        <taxon>Streptosporangiaceae</taxon>
        <taxon>Sphaerisporangium</taxon>
    </lineage>
</organism>
<dbReference type="InterPro" id="IPR036462">
    <property type="entry name" value="Fumarylacetoacetase_N_sf"/>
</dbReference>
<name>A0ABW2P5J9_9ACTN</name>
<dbReference type="PANTHER" id="PTHR43069">
    <property type="entry name" value="FUMARYLACETOACETASE"/>
    <property type="match status" value="1"/>
</dbReference>
<dbReference type="Proteomes" id="UP001596496">
    <property type="component" value="Unassembled WGS sequence"/>
</dbReference>
<dbReference type="InterPro" id="IPR011234">
    <property type="entry name" value="Fumarylacetoacetase-like_C"/>
</dbReference>
<keyword evidence="6 13" id="KW-0378">Hydrolase</keyword>
<evidence type="ECO:0000256" key="8">
    <source>
        <dbReference type="ARBA" id="ARBA00022842"/>
    </source>
</evidence>
<evidence type="ECO:0000313" key="13">
    <source>
        <dbReference type="EMBL" id="MFC7384282.1"/>
    </source>
</evidence>
<comment type="cofactor">
    <cofactor evidence="2">
        <name>Mg(2+)</name>
        <dbReference type="ChEBI" id="CHEBI:18420"/>
    </cofactor>
</comment>
<evidence type="ECO:0000256" key="3">
    <source>
        <dbReference type="ARBA" id="ARBA00004782"/>
    </source>
</evidence>
<keyword evidence="9" id="KW-0828">Tyrosine catabolism</keyword>
<dbReference type="Pfam" id="PF09298">
    <property type="entry name" value="FAA_hydrolase_N"/>
    <property type="match status" value="1"/>
</dbReference>
<dbReference type="GO" id="GO:0004334">
    <property type="term" value="F:fumarylacetoacetase activity"/>
    <property type="evidence" value="ECO:0007669"/>
    <property type="project" value="UniProtKB-EC"/>
</dbReference>
<comment type="cofactor">
    <cofactor evidence="1">
        <name>Ca(2+)</name>
        <dbReference type="ChEBI" id="CHEBI:29108"/>
    </cofactor>
</comment>
<dbReference type="EC" id="3.7.1.2" evidence="4"/>
<dbReference type="Pfam" id="PF01557">
    <property type="entry name" value="FAA_hydrolase"/>
    <property type="match status" value="1"/>
</dbReference>
<evidence type="ECO:0000256" key="1">
    <source>
        <dbReference type="ARBA" id="ARBA00001913"/>
    </source>
</evidence>
<proteinExistence type="predicted"/>
<dbReference type="InterPro" id="IPR015377">
    <property type="entry name" value="Fumarylacetoacetase_N"/>
</dbReference>
<evidence type="ECO:0000256" key="6">
    <source>
        <dbReference type="ARBA" id="ARBA00022801"/>
    </source>
</evidence>
<keyword evidence="5" id="KW-0479">Metal-binding</keyword>
<keyword evidence="7" id="KW-0106">Calcium</keyword>
<accession>A0ABW2P5J9</accession>
<evidence type="ECO:0000256" key="10">
    <source>
        <dbReference type="ARBA" id="ARBA00023232"/>
    </source>
</evidence>
<evidence type="ECO:0000313" key="14">
    <source>
        <dbReference type="Proteomes" id="UP001596496"/>
    </source>
</evidence>
<sequence>MTATWVPGADATPYTVANLPYGVFSRPGEPARAGVRIGDHVLDLAPVLHDEVFATGSLNAFMARGRTAWQDTRRLLQRLLSADAKEAPANRAALEPHLIPLRQVRLHLPVEIGDYVDFYCSLEHATNVGHIFRPGGQALMPNWRHLPVGYHGRSGTVVVSGTPVIRPRGQRVATPDGEPVLAPTAKLDIEAELGFVVGTPTRPGESAGDFADHVFGVTLLNDWSARDIQAWEYVPLGPFLGKSFATSVSAWVTPLEALEAARIPGRAQDPEPLAYLRRSEPWGLDISMEITLNGEPVSSPPYREMYWTPDQMLAHLTVNGASLRTGDLYASGTVSGDEPARRGSLLEITWNGAEPVKLSDGQSRSFLEDGDTVTITATAPGAGGTRIALGEVTGTILPGLA</sequence>
<dbReference type="InterPro" id="IPR036663">
    <property type="entry name" value="Fumarylacetoacetase_C_sf"/>
</dbReference>
<dbReference type="Gene3D" id="2.30.30.230">
    <property type="entry name" value="Fumarylacetoacetase, N-terminal domain"/>
    <property type="match status" value="1"/>
</dbReference>
<evidence type="ECO:0000256" key="2">
    <source>
        <dbReference type="ARBA" id="ARBA00001946"/>
    </source>
</evidence>
<dbReference type="NCBIfam" id="TIGR01266">
    <property type="entry name" value="fum_ac_acetase"/>
    <property type="match status" value="1"/>
</dbReference>
<evidence type="ECO:0000256" key="9">
    <source>
        <dbReference type="ARBA" id="ARBA00022878"/>
    </source>
</evidence>
<dbReference type="RefSeq" id="WP_380828091.1">
    <property type="nucleotide sequence ID" value="NZ_JBHTCG010000011.1"/>
</dbReference>
<reference evidence="14" key="1">
    <citation type="journal article" date="2019" name="Int. J. Syst. Evol. Microbiol.">
        <title>The Global Catalogue of Microorganisms (GCM) 10K type strain sequencing project: providing services to taxonomists for standard genome sequencing and annotation.</title>
        <authorList>
            <consortium name="The Broad Institute Genomics Platform"/>
            <consortium name="The Broad Institute Genome Sequencing Center for Infectious Disease"/>
            <person name="Wu L."/>
            <person name="Ma J."/>
        </authorList>
    </citation>
    <scope>NUCLEOTIDE SEQUENCE [LARGE SCALE GENOMIC DNA]</scope>
    <source>
        <strain evidence="14">CECT 7649</strain>
    </source>
</reference>
<evidence type="ECO:0000259" key="12">
    <source>
        <dbReference type="Pfam" id="PF09298"/>
    </source>
</evidence>
<dbReference type="SUPFAM" id="SSF56529">
    <property type="entry name" value="FAH"/>
    <property type="match status" value="1"/>
</dbReference>
<comment type="caution">
    <text evidence="13">The sequence shown here is derived from an EMBL/GenBank/DDBJ whole genome shotgun (WGS) entry which is preliminary data.</text>
</comment>
<evidence type="ECO:0000256" key="7">
    <source>
        <dbReference type="ARBA" id="ARBA00022837"/>
    </source>
</evidence>
<keyword evidence="14" id="KW-1185">Reference proteome</keyword>
<dbReference type="InterPro" id="IPR005959">
    <property type="entry name" value="Fumarylacetoacetase"/>
</dbReference>
<evidence type="ECO:0000259" key="11">
    <source>
        <dbReference type="Pfam" id="PF01557"/>
    </source>
</evidence>
<protein>
    <recommendedName>
        <fullName evidence="4">fumarylacetoacetase</fullName>
        <ecNumber evidence="4">3.7.1.2</ecNumber>
    </recommendedName>
</protein>
<evidence type="ECO:0000256" key="4">
    <source>
        <dbReference type="ARBA" id="ARBA00012094"/>
    </source>
</evidence>
<feature type="domain" description="Fumarylacetoacetase N-terminal" evidence="12">
    <location>
        <begin position="17"/>
        <end position="109"/>
    </location>
</feature>